<dbReference type="RefSeq" id="WP_167476413.1">
    <property type="nucleotide sequence ID" value="NZ_CP046172.1"/>
</dbReference>
<reference evidence="2 3" key="1">
    <citation type="journal article" date="2019" name="ACS Chem. Biol.">
        <title>Identification and Mobilization of a Cryptic Antibiotic Biosynthesis Gene Locus from a Human-Pathogenic Nocardia Isolate.</title>
        <authorList>
            <person name="Herisse M."/>
            <person name="Ishida K."/>
            <person name="Porter J.L."/>
            <person name="Howden B."/>
            <person name="Hertweck C."/>
            <person name="Stinear T.P."/>
            <person name="Pidot S.J."/>
        </authorList>
    </citation>
    <scope>NUCLEOTIDE SEQUENCE [LARGE SCALE GENOMIC DNA]</scope>
    <source>
        <strain evidence="2 3">AUSMDU00012717</strain>
    </source>
</reference>
<proteinExistence type="predicted"/>
<organism evidence="2 3">
    <name type="scientific">Nocardia arthritidis</name>
    <dbReference type="NCBI Taxonomy" id="228602"/>
    <lineage>
        <taxon>Bacteria</taxon>
        <taxon>Bacillati</taxon>
        <taxon>Actinomycetota</taxon>
        <taxon>Actinomycetes</taxon>
        <taxon>Mycobacteriales</taxon>
        <taxon>Nocardiaceae</taxon>
        <taxon>Nocardia</taxon>
    </lineage>
</organism>
<sequence length="120" mass="13650">MAELDMTQAEFIHKSRLAPMTIRNLLEDEPPRKATRPTLATASEALGWPRDRLERILNGEAPPDPDADDKTIGELGRMRRKLAKTEDIGQLAEAIAAINRRLDRIEKQLVRRQADDDERP</sequence>
<evidence type="ECO:0000313" key="2">
    <source>
        <dbReference type="EMBL" id="QIS13949.1"/>
    </source>
</evidence>
<dbReference type="Proteomes" id="UP000503540">
    <property type="component" value="Chromosome"/>
</dbReference>
<keyword evidence="1" id="KW-0175">Coiled coil</keyword>
<name>A0A6G9YL04_9NOCA</name>
<dbReference type="EMBL" id="CP046172">
    <property type="protein sequence ID" value="QIS13949.1"/>
    <property type="molecule type" value="Genomic_DNA"/>
</dbReference>
<dbReference type="AlphaFoldDB" id="A0A6G9YL04"/>
<evidence type="ECO:0008006" key="4">
    <source>
        <dbReference type="Google" id="ProtNLM"/>
    </source>
</evidence>
<accession>A0A6G9YL04</accession>
<evidence type="ECO:0000313" key="3">
    <source>
        <dbReference type="Proteomes" id="UP000503540"/>
    </source>
</evidence>
<gene>
    <name evidence="2" type="ORF">F5544_30530</name>
</gene>
<keyword evidence="3" id="KW-1185">Reference proteome</keyword>
<dbReference type="KEGG" id="nah:F5544_30530"/>
<evidence type="ECO:0000256" key="1">
    <source>
        <dbReference type="SAM" id="Coils"/>
    </source>
</evidence>
<feature type="coiled-coil region" evidence="1">
    <location>
        <begin position="88"/>
        <end position="115"/>
    </location>
</feature>
<protein>
    <recommendedName>
        <fullName evidence="4">XRE family transcriptional regulator</fullName>
    </recommendedName>
</protein>